<dbReference type="InterPro" id="IPR011042">
    <property type="entry name" value="6-blade_b-propeller_TolB-like"/>
</dbReference>
<organism evidence="1 2">
    <name type="scientific">Fusarium redolens</name>
    <dbReference type="NCBI Taxonomy" id="48865"/>
    <lineage>
        <taxon>Eukaryota</taxon>
        <taxon>Fungi</taxon>
        <taxon>Dikarya</taxon>
        <taxon>Ascomycota</taxon>
        <taxon>Pezizomycotina</taxon>
        <taxon>Sordariomycetes</taxon>
        <taxon>Hypocreomycetidae</taxon>
        <taxon>Hypocreales</taxon>
        <taxon>Nectriaceae</taxon>
        <taxon>Fusarium</taxon>
        <taxon>Fusarium redolens species complex</taxon>
    </lineage>
</organism>
<name>A0A9P9KEG7_FUSRE</name>
<comment type="caution">
    <text evidence="1">The sequence shown here is derived from an EMBL/GenBank/DDBJ whole genome shotgun (WGS) entry which is preliminary data.</text>
</comment>
<feature type="non-terminal residue" evidence="1">
    <location>
        <position position="297"/>
    </location>
</feature>
<dbReference type="OrthoDB" id="5233393at2759"/>
<dbReference type="InterPro" id="IPR052998">
    <property type="entry name" value="Hetero-Diels-Alderase-like"/>
</dbReference>
<dbReference type="PANTHER" id="PTHR42060">
    <property type="entry name" value="NHL REPEAT-CONTAINING PROTEIN-RELATED"/>
    <property type="match status" value="1"/>
</dbReference>
<dbReference type="Proteomes" id="UP000720189">
    <property type="component" value="Unassembled WGS sequence"/>
</dbReference>
<evidence type="ECO:0000313" key="1">
    <source>
        <dbReference type="EMBL" id="KAH7254366.1"/>
    </source>
</evidence>
<sequence length="297" mass="31994">SVSLVDVIPGVPNLENLAMRHNGDILVSSVSSPRLHLVMPDHRHAPIIVTKIPYCVGLLGIVEGKSDIFYVIASNLTGETNSNAIWRIDLRDYRVSKSGVKGSARKSLITELPAAQQANGFSRISRYDETRFLIADSANGSISRFDASTGTTELVLTDNIMLPLPSGIGVGVNGVHTFDNHVFFTSLDQGVFAKFSITSKDSTSGPVQVIARNISFQDDFALSPSGRYAYVATNGPDQIIEIDIRQKSKRVLASSYFLGAASSILFDQRESSNPRLFVTGALAVGNATVGHVARLDL</sequence>
<keyword evidence="2" id="KW-1185">Reference proteome</keyword>
<evidence type="ECO:0000313" key="2">
    <source>
        <dbReference type="Proteomes" id="UP000720189"/>
    </source>
</evidence>
<accession>A0A9P9KEG7</accession>
<dbReference type="EMBL" id="JAGMUX010000007">
    <property type="protein sequence ID" value="KAH7254366.1"/>
    <property type="molecule type" value="Genomic_DNA"/>
</dbReference>
<gene>
    <name evidence="1" type="ORF">BKA55DRAFT_451310</name>
</gene>
<dbReference type="GeneID" id="70216016"/>
<dbReference type="PANTHER" id="PTHR42060:SF1">
    <property type="entry name" value="NHL REPEAT-CONTAINING PROTEIN"/>
    <property type="match status" value="1"/>
</dbReference>
<protein>
    <submittedName>
        <fullName evidence="1">Uncharacterized protein</fullName>
    </submittedName>
</protein>
<reference evidence="1" key="1">
    <citation type="journal article" date="2021" name="Nat. Commun.">
        <title>Genetic determinants of endophytism in the Arabidopsis root mycobiome.</title>
        <authorList>
            <person name="Mesny F."/>
            <person name="Miyauchi S."/>
            <person name="Thiergart T."/>
            <person name="Pickel B."/>
            <person name="Atanasova L."/>
            <person name="Karlsson M."/>
            <person name="Huettel B."/>
            <person name="Barry K.W."/>
            <person name="Haridas S."/>
            <person name="Chen C."/>
            <person name="Bauer D."/>
            <person name="Andreopoulos W."/>
            <person name="Pangilinan J."/>
            <person name="LaButti K."/>
            <person name="Riley R."/>
            <person name="Lipzen A."/>
            <person name="Clum A."/>
            <person name="Drula E."/>
            <person name="Henrissat B."/>
            <person name="Kohler A."/>
            <person name="Grigoriev I.V."/>
            <person name="Martin F.M."/>
            <person name="Hacquard S."/>
        </authorList>
    </citation>
    <scope>NUCLEOTIDE SEQUENCE</scope>
    <source>
        <strain evidence="1">MPI-CAGE-AT-0023</strain>
    </source>
</reference>
<dbReference type="RefSeq" id="XP_046050613.1">
    <property type="nucleotide sequence ID" value="XM_046186062.1"/>
</dbReference>
<dbReference type="SUPFAM" id="SSF63829">
    <property type="entry name" value="Calcium-dependent phosphotriesterase"/>
    <property type="match status" value="1"/>
</dbReference>
<proteinExistence type="predicted"/>
<dbReference type="AlphaFoldDB" id="A0A9P9KEG7"/>
<feature type="non-terminal residue" evidence="1">
    <location>
        <position position="1"/>
    </location>
</feature>
<dbReference type="Gene3D" id="2.120.10.30">
    <property type="entry name" value="TolB, C-terminal domain"/>
    <property type="match status" value="1"/>
</dbReference>